<dbReference type="Pfam" id="PF00392">
    <property type="entry name" value="GntR"/>
    <property type="match status" value="1"/>
</dbReference>
<keyword evidence="6" id="KW-1185">Reference proteome</keyword>
<dbReference type="Gene3D" id="1.10.10.10">
    <property type="entry name" value="Winged helix-like DNA-binding domain superfamily/Winged helix DNA-binding domain"/>
    <property type="match status" value="1"/>
</dbReference>
<comment type="caution">
    <text evidence="5">The sequence shown here is derived from an EMBL/GenBank/DDBJ whole genome shotgun (WGS) entry which is preliminary data.</text>
</comment>
<organism evidence="5 6">
    <name type="scientific">Aeromicrobium piscarium</name>
    <dbReference type="NCBI Taxonomy" id="2590901"/>
    <lineage>
        <taxon>Bacteria</taxon>
        <taxon>Bacillati</taxon>
        <taxon>Actinomycetota</taxon>
        <taxon>Actinomycetes</taxon>
        <taxon>Propionibacteriales</taxon>
        <taxon>Nocardioidaceae</taxon>
        <taxon>Aeromicrobium</taxon>
    </lineage>
</organism>
<dbReference type="AlphaFoldDB" id="A0A554S863"/>
<dbReference type="PANTHER" id="PTHR44846:SF1">
    <property type="entry name" value="MANNOSYL-D-GLYCERATE TRANSPORT_METABOLISM SYSTEM REPRESSOR MNGR-RELATED"/>
    <property type="match status" value="1"/>
</dbReference>
<dbReference type="SMART" id="SM00345">
    <property type="entry name" value="HTH_GNTR"/>
    <property type="match status" value="1"/>
</dbReference>
<reference evidence="5 6" key="1">
    <citation type="submission" date="2019-07" db="EMBL/GenBank/DDBJ databases">
        <authorList>
            <person name="Zhao L.H."/>
        </authorList>
    </citation>
    <scope>NUCLEOTIDE SEQUENCE [LARGE SCALE GENOMIC DNA]</scope>
    <source>
        <strain evidence="5 6">Co35</strain>
    </source>
</reference>
<dbReference type="GO" id="GO:0045892">
    <property type="term" value="P:negative regulation of DNA-templated transcription"/>
    <property type="evidence" value="ECO:0007669"/>
    <property type="project" value="TreeGrafter"/>
</dbReference>
<evidence type="ECO:0000259" key="4">
    <source>
        <dbReference type="PROSITE" id="PS50949"/>
    </source>
</evidence>
<dbReference type="InterPro" id="IPR036390">
    <property type="entry name" value="WH_DNA-bd_sf"/>
</dbReference>
<dbReference type="PROSITE" id="PS50949">
    <property type="entry name" value="HTH_GNTR"/>
    <property type="match status" value="1"/>
</dbReference>
<protein>
    <submittedName>
        <fullName evidence="5">GntR family transcriptional regulator</fullName>
    </submittedName>
</protein>
<dbReference type="InterPro" id="IPR028978">
    <property type="entry name" value="Chorismate_lyase_/UTRA_dom_sf"/>
</dbReference>
<dbReference type="PRINTS" id="PR00035">
    <property type="entry name" value="HTHGNTR"/>
</dbReference>
<dbReference type="PANTHER" id="PTHR44846">
    <property type="entry name" value="MANNOSYL-D-GLYCERATE TRANSPORT/METABOLISM SYSTEM REPRESSOR MNGR-RELATED"/>
    <property type="match status" value="1"/>
</dbReference>
<dbReference type="SUPFAM" id="SSF46785">
    <property type="entry name" value="Winged helix' DNA-binding domain"/>
    <property type="match status" value="1"/>
</dbReference>
<dbReference type="CDD" id="cd07377">
    <property type="entry name" value="WHTH_GntR"/>
    <property type="match status" value="1"/>
</dbReference>
<dbReference type="Proteomes" id="UP000316988">
    <property type="component" value="Unassembled WGS sequence"/>
</dbReference>
<evidence type="ECO:0000256" key="3">
    <source>
        <dbReference type="ARBA" id="ARBA00023163"/>
    </source>
</evidence>
<dbReference type="GO" id="GO:0003700">
    <property type="term" value="F:DNA-binding transcription factor activity"/>
    <property type="evidence" value="ECO:0007669"/>
    <property type="project" value="InterPro"/>
</dbReference>
<name>A0A554S863_9ACTN</name>
<dbReference type="InterPro" id="IPR050679">
    <property type="entry name" value="Bact_HTH_transcr_reg"/>
</dbReference>
<dbReference type="EMBL" id="VLNT01000008">
    <property type="protein sequence ID" value="TSD62549.1"/>
    <property type="molecule type" value="Genomic_DNA"/>
</dbReference>
<dbReference type="InterPro" id="IPR000524">
    <property type="entry name" value="Tscrpt_reg_HTH_GntR"/>
</dbReference>
<dbReference type="OrthoDB" id="8584262at2"/>
<gene>
    <name evidence="5" type="ORF">FNM00_11370</name>
</gene>
<dbReference type="GO" id="GO:0003677">
    <property type="term" value="F:DNA binding"/>
    <property type="evidence" value="ECO:0007669"/>
    <property type="project" value="UniProtKB-KW"/>
</dbReference>
<keyword evidence="2" id="KW-0238">DNA-binding</keyword>
<dbReference type="Pfam" id="PF07702">
    <property type="entry name" value="UTRA"/>
    <property type="match status" value="1"/>
</dbReference>
<feature type="domain" description="HTH gntR-type" evidence="4">
    <location>
        <begin position="1"/>
        <end position="50"/>
    </location>
</feature>
<accession>A0A554S863</accession>
<keyword evidence="3" id="KW-0804">Transcription</keyword>
<keyword evidence="1" id="KW-0805">Transcription regulation</keyword>
<evidence type="ECO:0000256" key="2">
    <source>
        <dbReference type="ARBA" id="ARBA00023125"/>
    </source>
</evidence>
<sequence>MSVGDPLPPEHVLCEEYGASRITLRKAIDGLVDQDLLVREQGRGTFVSQPMHPHRYSESFNHRIGGFYSEMAERGHEVGSEVLTQRVIAAPPRIAELLDLPPASSLVELVRLRTVDGAPNHIVHTFLPAERFAAVADNDFNTGSLYEFLRRELGVELARARLAVSIGEADADEAERLDVPADSPLLVVESTVFDPGGDPLLFGFSRLRPDVNQVEFEVVSQSGKELS</sequence>
<dbReference type="SMART" id="SM00866">
    <property type="entry name" value="UTRA"/>
    <property type="match status" value="1"/>
</dbReference>
<evidence type="ECO:0000256" key="1">
    <source>
        <dbReference type="ARBA" id="ARBA00023015"/>
    </source>
</evidence>
<dbReference type="InterPro" id="IPR011663">
    <property type="entry name" value="UTRA"/>
</dbReference>
<dbReference type="InterPro" id="IPR036388">
    <property type="entry name" value="WH-like_DNA-bd_sf"/>
</dbReference>
<evidence type="ECO:0000313" key="5">
    <source>
        <dbReference type="EMBL" id="TSD62549.1"/>
    </source>
</evidence>
<dbReference type="SUPFAM" id="SSF64288">
    <property type="entry name" value="Chorismate lyase-like"/>
    <property type="match status" value="1"/>
</dbReference>
<evidence type="ECO:0000313" key="6">
    <source>
        <dbReference type="Proteomes" id="UP000316988"/>
    </source>
</evidence>
<proteinExistence type="predicted"/>
<dbReference type="Gene3D" id="3.40.1410.10">
    <property type="entry name" value="Chorismate lyase-like"/>
    <property type="match status" value="1"/>
</dbReference>